<organism evidence="2">
    <name type="scientific">Craspedostauros australis</name>
    <dbReference type="NCBI Taxonomy" id="1486917"/>
    <lineage>
        <taxon>Eukaryota</taxon>
        <taxon>Sar</taxon>
        <taxon>Stramenopiles</taxon>
        <taxon>Ochrophyta</taxon>
        <taxon>Bacillariophyta</taxon>
        <taxon>Bacillariophyceae</taxon>
        <taxon>Bacillariophycidae</taxon>
        <taxon>Naviculales</taxon>
        <taxon>Naviculaceae</taxon>
        <taxon>Craspedostauros</taxon>
    </lineage>
</organism>
<reference evidence="2" key="1">
    <citation type="submission" date="2021-01" db="EMBL/GenBank/DDBJ databases">
        <authorList>
            <person name="Corre E."/>
            <person name="Pelletier E."/>
            <person name="Niang G."/>
            <person name="Scheremetjew M."/>
            <person name="Finn R."/>
            <person name="Kale V."/>
            <person name="Holt S."/>
            <person name="Cochrane G."/>
            <person name="Meng A."/>
            <person name="Brown T."/>
            <person name="Cohen L."/>
        </authorList>
    </citation>
    <scope>NUCLEOTIDE SEQUENCE</scope>
    <source>
        <strain evidence="2">CCMP3328</strain>
    </source>
</reference>
<dbReference type="EMBL" id="HBEF01008944">
    <property type="protein sequence ID" value="CAD8333504.1"/>
    <property type="molecule type" value="Transcribed_RNA"/>
</dbReference>
<feature type="compositionally biased region" description="Low complexity" evidence="1">
    <location>
        <begin position="21"/>
        <end position="33"/>
    </location>
</feature>
<proteinExistence type="predicted"/>
<feature type="region of interest" description="Disordered" evidence="1">
    <location>
        <begin position="1"/>
        <end position="39"/>
    </location>
</feature>
<feature type="region of interest" description="Disordered" evidence="1">
    <location>
        <begin position="119"/>
        <end position="156"/>
    </location>
</feature>
<evidence type="ECO:0000256" key="1">
    <source>
        <dbReference type="SAM" id="MobiDB-lite"/>
    </source>
</evidence>
<name>A0A7R9WTP3_9STRA</name>
<dbReference type="AlphaFoldDB" id="A0A7R9WTP3"/>
<protein>
    <submittedName>
        <fullName evidence="2">Uncharacterized protein</fullName>
    </submittedName>
</protein>
<gene>
    <name evidence="2" type="ORF">CAUS1442_LOCUS5606</name>
</gene>
<evidence type="ECO:0000313" key="2">
    <source>
        <dbReference type="EMBL" id="CAD8333504.1"/>
    </source>
</evidence>
<feature type="compositionally biased region" description="Basic residues" evidence="1">
    <location>
        <begin position="1"/>
        <end position="20"/>
    </location>
</feature>
<sequence length="229" mass="23764">MVRPKPVAKPKPVVKPKPKVAAKATPATKPTPKSGGLFANLRLGAKKPPQQPNIKAVVEVPTISLWKQNPDGTITGFVSGSQSIRNGSKITTSIVRNRVKPGDVVSTISGSKYKLAKSTTSYSPYGKTPEVAGRSKTATTAGRNANAPKQRGFNAGTGGMFGGGGGGDSGGTMAELSRWKQNRDGSITGIIRNKAGFENGTKITTSPVKSGAKKGMVIKTAAGSRYKLM</sequence>
<accession>A0A7R9WTP3</accession>